<evidence type="ECO:0000256" key="1">
    <source>
        <dbReference type="ARBA" id="ARBA00004141"/>
    </source>
</evidence>
<evidence type="ECO:0000259" key="8">
    <source>
        <dbReference type="PROSITE" id="PS50850"/>
    </source>
</evidence>
<dbReference type="PROSITE" id="PS50850">
    <property type="entry name" value="MFS"/>
    <property type="match status" value="1"/>
</dbReference>
<sequence length="409" mass="41747">MTTATGAAVPKSSFRASGHWPTLVAAFLYFDLAFMVWVILSPLAPAIADDLGLTPAQTGLMVAVPTLAGAVLRIAAGLLVDRIGPKRAGAISQVIVIAGLSAAWLTGVSSFAGTLALGVILGFAGASFAIALPLASRWYPPEHQGKAMGLAGMGNSGTVLAALFAPGLARLFGWNAALGLACIPLTIVFLLYLVMAKDAPNAPAPKRLADYFQPLRTADAWWLMAFYSVTFGGFVGLAASLPIYFTDQFHLNPVTAGACTAACVFAGSLVRPMGGALADRIGGVRALMSVFVVAALALAGVPQAATLSAAMGLFVIAMLAFGVGNGSVFQLVPQRFAAEIGVMTGLVGMAGGVGGFALASSLGFAKQWSGSFAPAFHLFAGLAVAALVALAFVKGQWRRSWAAADGVRI</sequence>
<evidence type="ECO:0000256" key="3">
    <source>
        <dbReference type="ARBA" id="ARBA00022692"/>
    </source>
</evidence>
<feature type="transmembrane region" description="Helical" evidence="7">
    <location>
        <begin position="371"/>
        <end position="393"/>
    </location>
</feature>
<feature type="transmembrane region" description="Helical" evidence="7">
    <location>
        <begin position="282"/>
        <end position="301"/>
    </location>
</feature>
<dbReference type="CDD" id="cd17341">
    <property type="entry name" value="MFS_NRT2_like"/>
    <property type="match status" value="1"/>
</dbReference>
<feature type="transmembrane region" description="Helical" evidence="7">
    <location>
        <begin position="20"/>
        <end position="40"/>
    </location>
</feature>
<feature type="transmembrane region" description="Helical" evidence="7">
    <location>
        <begin position="171"/>
        <end position="194"/>
    </location>
</feature>
<dbReference type="InterPro" id="IPR036259">
    <property type="entry name" value="MFS_trans_sf"/>
</dbReference>
<evidence type="ECO:0000256" key="6">
    <source>
        <dbReference type="ARBA" id="ARBA00023136"/>
    </source>
</evidence>
<dbReference type="Gene3D" id="1.20.1250.20">
    <property type="entry name" value="MFS general substrate transporter like domains"/>
    <property type="match status" value="1"/>
</dbReference>
<keyword evidence="4 7" id="KW-1133">Transmembrane helix</keyword>
<feature type="transmembrane region" description="Helical" evidence="7">
    <location>
        <begin position="147"/>
        <end position="165"/>
    </location>
</feature>
<dbReference type="InterPro" id="IPR044772">
    <property type="entry name" value="NO3_transporter"/>
</dbReference>
<evidence type="ECO:0000256" key="4">
    <source>
        <dbReference type="ARBA" id="ARBA00022989"/>
    </source>
</evidence>
<dbReference type="GO" id="GO:0015112">
    <property type="term" value="F:nitrate transmembrane transporter activity"/>
    <property type="evidence" value="ECO:0007669"/>
    <property type="project" value="InterPro"/>
</dbReference>
<name>A0A1Y5Q280_9SPHN</name>
<dbReference type="EMBL" id="LT598653">
    <property type="protein sequence ID" value="SBV33564.1"/>
    <property type="molecule type" value="Genomic_DNA"/>
</dbReference>
<reference evidence="9" key="1">
    <citation type="submission" date="2016-03" db="EMBL/GenBank/DDBJ databases">
        <authorList>
            <person name="Ploux O."/>
        </authorList>
    </citation>
    <scope>NUCLEOTIDE SEQUENCE</scope>
    <source>
        <strain evidence="9">UC10</strain>
    </source>
</reference>
<organism evidence="9">
    <name type="scientific">uncultured Sphingopyxis sp</name>
    <dbReference type="NCBI Taxonomy" id="310581"/>
    <lineage>
        <taxon>Bacteria</taxon>
        <taxon>Pseudomonadati</taxon>
        <taxon>Pseudomonadota</taxon>
        <taxon>Alphaproteobacteria</taxon>
        <taxon>Sphingomonadales</taxon>
        <taxon>Sphingomonadaceae</taxon>
        <taxon>Sphingopyxis</taxon>
        <taxon>environmental samples</taxon>
    </lineage>
</organism>
<evidence type="ECO:0000256" key="5">
    <source>
        <dbReference type="ARBA" id="ARBA00023063"/>
    </source>
</evidence>
<evidence type="ECO:0000313" key="9">
    <source>
        <dbReference type="EMBL" id="SBV33564.1"/>
    </source>
</evidence>
<dbReference type="GO" id="GO:0016020">
    <property type="term" value="C:membrane"/>
    <property type="evidence" value="ECO:0007669"/>
    <property type="project" value="UniProtKB-SubCell"/>
</dbReference>
<comment type="subcellular location">
    <subcellularLocation>
        <location evidence="1">Membrane</location>
        <topology evidence="1">Multi-pass membrane protein</topology>
    </subcellularLocation>
</comment>
<feature type="transmembrane region" description="Helical" evidence="7">
    <location>
        <begin position="340"/>
        <end position="365"/>
    </location>
</feature>
<keyword evidence="3 7" id="KW-0812">Transmembrane</keyword>
<evidence type="ECO:0000256" key="2">
    <source>
        <dbReference type="ARBA" id="ARBA00008432"/>
    </source>
</evidence>
<feature type="transmembrane region" description="Helical" evidence="7">
    <location>
        <begin position="221"/>
        <end position="245"/>
    </location>
</feature>
<gene>
    <name evidence="9" type="primary">nasA</name>
    <name evidence="9" type="ORF">SPPYR_2444</name>
</gene>
<dbReference type="KEGG" id="sphu:SPPYR_2444"/>
<protein>
    <submittedName>
        <fullName evidence="9">Nitrate transporter</fullName>
    </submittedName>
</protein>
<keyword evidence="6 7" id="KW-0472">Membrane</keyword>
<dbReference type="AlphaFoldDB" id="A0A1Y5Q280"/>
<feature type="transmembrane region" description="Helical" evidence="7">
    <location>
        <begin position="87"/>
        <end position="105"/>
    </location>
</feature>
<feature type="transmembrane region" description="Helical" evidence="7">
    <location>
        <begin position="251"/>
        <end position="270"/>
    </location>
</feature>
<dbReference type="InterPro" id="IPR011701">
    <property type="entry name" value="MFS"/>
</dbReference>
<feature type="transmembrane region" description="Helical" evidence="7">
    <location>
        <begin position="111"/>
        <end position="135"/>
    </location>
</feature>
<feature type="transmembrane region" description="Helical" evidence="7">
    <location>
        <begin position="60"/>
        <end position="80"/>
    </location>
</feature>
<feature type="domain" description="Major facilitator superfamily (MFS) profile" evidence="8">
    <location>
        <begin position="21"/>
        <end position="398"/>
    </location>
</feature>
<accession>A0A1Y5Q280</accession>
<keyword evidence="5" id="KW-0534">Nitrate assimilation</keyword>
<feature type="transmembrane region" description="Helical" evidence="7">
    <location>
        <begin position="307"/>
        <end position="328"/>
    </location>
</feature>
<proteinExistence type="inferred from homology"/>
<dbReference type="PANTHER" id="PTHR23515">
    <property type="entry name" value="HIGH-AFFINITY NITRATE TRANSPORTER 2.3"/>
    <property type="match status" value="1"/>
</dbReference>
<dbReference type="GO" id="GO:0042128">
    <property type="term" value="P:nitrate assimilation"/>
    <property type="evidence" value="ECO:0007669"/>
    <property type="project" value="UniProtKB-KW"/>
</dbReference>
<evidence type="ECO:0000256" key="7">
    <source>
        <dbReference type="SAM" id="Phobius"/>
    </source>
</evidence>
<dbReference type="SUPFAM" id="SSF103473">
    <property type="entry name" value="MFS general substrate transporter"/>
    <property type="match status" value="1"/>
</dbReference>
<dbReference type="Pfam" id="PF07690">
    <property type="entry name" value="MFS_1"/>
    <property type="match status" value="1"/>
</dbReference>
<dbReference type="RefSeq" id="WP_295319625.1">
    <property type="nucleotide sequence ID" value="NZ_LT598653.1"/>
</dbReference>
<dbReference type="InterPro" id="IPR020846">
    <property type="entry name" value="MFS_dom"/>
</dbReference>
<comment type="similarity">
    <text evidence="2">Belongs to the major facilitator superfamily. Nitrate/nitrite porter (TC 2.A.1.8) family.</text>
</comment>